<sequence length="131" mass="14435">MAYSLYDATVVMARSALTSLDSILVQAEKHSNAAGLLTLQVHYAVSEAEAVAANLSGQEYEEPSEDLDSYEKMHARIENAPKELGKTKKETANRVPVKALVCSKHMPNIYFHVGITYAILRIEGVALEKRD</sequence>
<dbReference type="Proteomes" id="UP000799441">
    <property type="component" value="Unassembled WGS sequence"/>
</dbReference>
<organism evidence="1 2">
    <name type="scientific">Polychaeton citri CBS 116435</name>
    <dbReference type="NCBI Taxonomy" id="1314669"/>
    <lineage>
        <taxon>Eukaryota</taxon>
        <taxon>Fungi</taxon>
        <taxon>Dikarya</taxon>
        <taxon>Ascomycota</taxon>
        <taxon>Pezizomycotina</taxon>
        <taxon>Dothideomycetes</taxon>
        <taxon>Dothideomycetidae</taxon>
        <taxon>Capnodiales</taxon>
        <taxon>Capnodiaceae</taxon>
        <taxon>Polychaeton</taxon>
    </lineage>
</organism>
<name>A0A9P4Q4G8_9PEZI</name>
<reference evidence="1" key="1">
    <citation type="journal article" date="2020" name="Stud. Mycol.">
        <title>101 Dothideomycetes genomes: a test case for predicting lifestyles and emergence of pathogens.</title>
        <authorList>
            <person name="Haridas S."/>
            <person name="Albert R."/>
            <person name="Binder M."/>
            <person name="Bloem J."/>
            <person name="Labutti K."/>
            <person name="Salamov A."/>
            <person name="Andreopoulos B."/>
            <person name="Baker S."/>
            <person name="Barry K."/>
            <person name="Bills G."/>
            <person name="Bluhm B."/>
            <person name="Cannon C."/>
            <person name="Castanera R."/>
            <person name="Culley D."/>
            <person name="Daum C."/>
            <person name="Ezra D."/>
            <person name="Gonzalez J."/>
            <person name="Henrissat B."/>
            <person name="Kuo A."/>
            <person name="Liang C."/>
            <person name="Lipzen A."/>
            <person name="Lutzoni F."/>
            <person name="Magnuson J."/>
            <person name="Mondo S."/>
            <person name="Nolan M."/>
            <person name="Ohm R."/>
            <person name="Pangilinan J."/>
            <person name="Park H.-J."/>
            <person name="Ramirez L."/>
            <person name="Alfaro M."/>
            <person name="Sun H."/>
            <person name="Tritt A."/>
            <person name="Yoshinaga Y."/>
            <person name="Zwiers L.-H."/>
            <person name="Turgeon B."/>
            <person name="Goodwin S."/>
            <person name="Spatafora J."/>
            <person name="Crous P."/>
            <person name="Grigoriev I."/>
        </authorList>
    </citation>
    <scope>NUCLEOTIDE SEQUENCE</scope>
    <source>
        <strain evidence="1">CBS 116435</strain>
    </source>
</reference>
<dbReference type="PANTHER" id="PTHR36922">
    <property type="entry name" value="BLL2446 PROTEIN"/>
    <property type="match status" value="1"/>
</dbReference>
<dbReference type="InterPro" id="IPR034660">
    <property type="entry name" value="DinB/YfiT-like"/>
</dbReference>
<accession>A0A9P4Q4G8</accession>
<gene>
    <name evidence="1" type="ORF">K431DRAFT_321000</name>
</gene>
<comment type="caution">
    <text evidence="1">The sequence shown here is derived from an EMBL/GenBank/DDBJ whole genome shotgun (WGS) entry which is preliminary data.</text>
</comment>
<evidence type="ECO:0000313" key="1">
    <source>
        <dbReference type="EMBL" id="KAF2720423.1"/>
    </source>
</evidence>
<protein>
    <submittedName>
        <fullName evidence="1">Uncharacterized protein</fullName>
    </submittedName>
</protein>
<proteinExistence type="predicted"/>
<dbReference type="EMBL" id="MU003799">
    <property type="protein sequence ID" value="KAF2720423.1"/>
    <property type="molecule type" value="Genomic_DNA"/>
</dbReference>
<dbReference type="AlphaFoldDB" id="A0A9P4Q4G8"/>
<dbReference type="PANTHER" id="PTHR36922:SF1">
    <property type="entry name" value="DUF1993 DOMAIN-CONTAINING PROTEIN"/>
    <property type="match status" value="1"/>
</dbReference>
<dbReference type="OrthoDB" id="3724345at2759"/>
<dbReference type="Pfam" id="PF09351">
    <property type="entry name" value="DUF1993"/>
    <property type="match status" value="1"/>
</dbReference>
<keyword evidence="2" id="KW-1185">Reference proteome</keyword>
<dbReference type="Gene3D" id="1.20.120.450">
    <property type="entry name" value="dinb family like domain"/>
    <property type="match status" value="1"/>
</dbReference>
<dbReference type="InterPro" id="IPR018531">
    <property type="entry name" value="DUF1993"/>
</dbReference>
<dbReference type="SUPFAM" id="SSF109854">
    <property type="entry name" value="DinB/YfiT-like putative metalloenzymes"/>
    <property type="match status" value="1"/>
</dbReference>
<evidence type="ECO:0000313" key="2">
    <source>
        <dbReference type="Proteomes" id="UP000799441"/>
    </source>
</evidence>